<comment type="caution">
    <text evidence="2">The sequence shown here is derived from an EMBL/GenBank/DDBJ whole genome shotgun (WGS) entry which is preliminary data.</text>
</comment>
<dbReference type="EMBL" id="LEKV01003273">
    <property type="protein sequence ID" value="KVI00770.1"/>
    <property type="molecule type" value="Genomic_DNA"/>
</dbReference>
<dbReference type="Proteomes" id="UP000243975">
    <property type="component" value="Unassembled WGS sequence"/>
</dbReference>
<name>A0A103Y1G4_CYNCS</name>
<keyword evidence="3" id="KW-1185">Reference proteome</keyword>
<evidence type="ECO:0000256" key="1">
    <source>
        <dbReference type="SAM" id="SignalP"/>
    </source>
</evidence>
<dbReference type="Gramene" id="KVI00770">
    <property type="protein sequence ID" value="KVI00770"/>
    <property type="gene ID" value="Ccrd_020977"/>
</dbReference>
<reference evidence="2 3" key="1">
    <citation type="journal article" date="2016" name="Sci. Rep.">
        <title>The genome sequence of the outbreeding globe artichoke constructed de novo incorporating a phase-aware low-pass sequencing strategy of F1 progeny.</title>
        <authorList>
            <person name="Scaglione D."/>
            <person name="Reyes-Chin-Wo S."/>
            <person name="Acquadro A."/>
            <person name="Froenicke L."/>
            <person name="Portis E."/>
            <person name="Beitel C."/>
            <person name="Tirone M."/>
            <person name="Mauro R."/>
            <person name="Lo Monaco A."/>
            <person name="Mauromicale G."/>
            <person name="Faccioli P."/>
            <person name="Cattivelli L."/>
            <person name="Rieseberg L."/>
            <person name="Michelmore R."/>
            <person name="Lanteri S."/>
        </authorList>
    </citation>
    <scope>NUCLEOTIDE SEQUENCE [LARGE SCALE GENOMIC DNA]</scope>
    <source>
        <strain evidence="2">2C</strain>
    </source>
</reference>
<gene>
    <name evidence="2" type="ORF">Ccrd_020977</name>
</gene>
<dbReference type="AlphaFoldDB" id="A0A103Y1G4"/>
<evidence type="ECO:0000313" key="2">
    <source>
        <dbReference type="EMBL" id="KVI00770.1"/>
    </source>
</evidence>
<feature type="chain" id="PRO_5007119310" evidence="1">
    <location>
        <begin position="18"/>
        <end position="87"/>
    </location>
</feature>
<feature type="non-terminal residue" evidence="2">
    <location>
        <position position="1"/>
    </location>
</feature>
<feature type="signal peptide" evidence="1">
    <location>
        <begin position="1"/>
        <end position="17"/>
    </location>
</feature>
<proteinExistence type="predicted"/>
<accession>A0A103Y1G4</accession>
<evidence type="ECO:0000313" key="3">
    <source>
        <dbReference type="Proteomes" id="UP000243975"/>
    </source>
</evidence>
<organism evidence="2 3">
    <name type="scientific">Cynara cardunculus var. scolymus</name>
    <name type="common">Globe artichoke</name>
    <name type="synonym">Cynara scolymus</name>
    <dbReference type="NCBI Taxonomy" id="59895"/>
    <lineage>
        <taxon>Eukaryota</taxon>
        <taxon>Viridiplantae</taxon>
        <taxon>Streptophyta</taxon>
        <taxon>Embryophyta</taxon>
        <taxon>Tracheophyta</taxon>
        <taxon>Spermatophyta</taxon>
        <taxon>Magnoliopsida</taxon>
        <taxon>eudicotyledons</taxon>
        <taxon>Gunneridae</taxon>
        <taxon>Pentapetalae</taxon>
        <taxon>asterids</taxon>
        <taxon>campanulids</taxon>
        <taxon>Asterales</taxon>
        <taxon>Asteraceae</taxon>
        <taxon>Carduoideae</taxon>
        <taxon>Cardueae</taxon>
        <taxon>Carduinae</taxon>
        <taxon>Cynara</taxon>
    </lineage>
</organism>
<protein>
    <submittedName>
        <fullName evidence="2">Uncharacterized protein</fullName>
    </submittedName>
</protein>
<sequence>AFNLSSLTPSTLALALASLTEITNKADSRIQIAIGLDSIGSHSYSYSHSLPLLSLDYRPPTADRLSASRSRSRILTLPRYSKRGRGK</sequence>
<keyword evidence="1" id="KW-0732">Signal</keyword>